<dbReference type="SUPFAM" id="SSF56300">
    <property type="entry name" value="Metallo-dependent phosphatases"/>
    <property type="match status" value="1"/>
</dbReference>
<dbReference type="PANTHER" id="PTHR42850:SF4">
    <property type="entry name" value="ZINC-DEPENDENT ENDOPOLYPHOSPHATASE"/>
    <property type="match status" value="1"/>
</dbReference>
<dbReference type="GO" id="GO:0016791">
    <property type="term" value="F:phosphatase activity"/>
    <property type="evidence" value="ECO:0007669"/>
    <property type="project" value="TreeGrafter"/>
</dbReference>
<evidence type="ECO:0000259" key="1">
    <source>
        <dbReference type="Pfam" id="PF00149"/>
    </source>
</evidence>
<feature type="domain" description="Calcineurin-like phosphoesterase" evidence="1">
    <location>
        <begin position="12"/>
        <end position="176"/>
    </location>
</feature>
<dbReference type="Pfam" id="PF00149">
    <property type="entry name" value="Metallophos"/>
    <property type="match status" value="1"/>
</dbReference>
<reference evidence="2 3" key="1">
    <citation type="submission" date="2019-01" db="EMBL/GenBank/DDBJ databases">
        <title>Draft genome sequences of the type strains of six Macrococcus species.</title>
        <authorList>
            <person name="Mazhar S."/>
            <person name="Altermann E."/>
            <person name="Hill C."/>
            <person name="Mcauliffe O."/>
        </authorList>
    </citation>
    <scope>NUCLEOTIDE SEQUENCE [LARGE SCALE GENOMIC DNA]</scope>
    <source>
        <strain evidence="2 3">CCM4815</strain>
    </source>
</reference>
<sequence length="226" mass="26834">MLYFNKKADLRMNYYIIGDVHGCYHTLKKILNHWNPDDEQLIFVGDYINKGRHSGKVVKYIRELQQKYPDTICIKGNHEYQMVKYIEDETPYKDMKENYSNTLKKYDLKDKQRDDVTWMKRLPLFHENQVIYVSHAGVNFLGVRKFKEDSWWSVLRYRGKLRRMKKLQVIGHTPTLTERPEFTEKFHSLNIDSGAGNFANMSAVLIDANGQLLNTFTEEVDKDDRP</sequence>
<dbReference type="OrthoDB" id="384253at2"/>
<proteinExistence type="predicted"/>
<comment type="caution">
    <text evidence="2">The sequence shown here is derived from an EMBL/GenBank/DDBJ whole genome shotgun (WGS) entry which is preliminary data.</text>
</comment>
<dbReference type="GO" id="GO:0005737">
    <property type="term" value="C:cytoplasm"/>
    <property type="evidence" value="ECO:0007669"/>
    <property type="project" value="TreeGrafter"/>
</dbReference>
<dbReference type="Proteomes" id="UP000294802">
    <property type="component" value="Unassembled WGS sequence"/>
</dbReference>
<organism evidence="2 3">
    <name type="scientific">Macrococcus lamae</name>
    <dbReference type="NCBI Taxonomy" id="198484"/>
    <lineage>
        <taxon>Bacteria</taxon>
        <taxon>Bacillati</taxon>
        <taxon>Bacillota</taxon>
        <taxon>Bacilli</taxon>
        <taxon>Bacillales</taxon>
        <taxon>Staphylococcaceae</taxon>
        <taxon>Macrococcus</taxon>
    </lineage>
</organism>
<dbReference type="InterPro" id="IPR050126">
    <property type="entry name" value="Ap4A_hydrolase"/>
</dbReference>
<dbReference type="PANTHER" id="PTHR42850">
    <property type="entry name" value="METALLOPHOSPHOESTERASE"/>
    <property type="match status" value="1"/>
</dbReference>
<dbReference type="PRINTS" id="PR00114">
    <property type="entry name" value="STPHPHTASE"/>
</dbReference>
<dbReference type="CDD" id="cd00144">
    <property type="entry name" value="MPP_PPP_family"/>
    <property type="match status" value="1"/>
</dbReference>
<gene>
    <name evidence="2" type="ORF">ERX29_04725</name>
</gene>
<dbReference type="InterPro" id="IPR004843">
    <property type="entry name" value="Calcineurin-like_PHP"/>
</dbReference>
<evidence type="ECO:0000313" key="2">
    <source>
        <dbReference type="EMBL" id="TDM12124.1"/>
    </source>
</evidence>
<protein>
    <submittedName>
        <fullName evidence="2">Serine/threonine protein phosphatase</fullName>
    </submittedName>
</protein>
<dbReference type="InterPro" id="IPR029052">
    <property type="entry name" value="Metallo-depent_PP-like"/>
</dbReference>
<dbReference type="EMBL" id="SCWB01000006">
    <property type="protein sequence ID" value="TDM12124.1"/>
    <property type="molecule type" value="Genomic_DNA"/>
</dbReference>
<dbReference type="Gene3D" id="3.60.21.10">
    <property type="match status" value="1"/>
</dbReference>
<name>A0A4R6BVB1_9STAP</name>
<keyword evidence="3" id="KW-1185">Reference proteome</keyword>
<dbReference type="AlphaFoldDB" id="A0A4R6BVB1"/>
<dbReference type="InterPro" id="IPR006186">
    <property type="entry name" value="Ser/Thr-sp_prot-phosphatase"/>
</dbReference>
<evidence type="ECO:0000313" key="3">
    <source>
        <dbReference type="Proteomes" id="UP000294802"/>
    </source>
</evidence>
<accession>A0A4R6BVB1</accession>